<evidence type="ECO:0000256" key="1">
    <source>
        <dbReference type="ARBA" id="ARBA00003195"/>
    </source>
</evidence>
<dbReference type="OrthoDB" id="286811at2759"/>
<keyword evidence="10" id="KW-0472">Membrane</keyword>
<evidence type="ECO:0000313" key="13">
    <source>
        <dbReference type="EMBL" id="CAF3536351.1"/>
    </source>
</evidence>
<name>A0A813PNK6_9BILA</name>
<keyword evidence="7" id="KW-0999">Mitochondrion inner membrane</keyword>
<dbReference type="EMBL" id="CAJNOQ010000098">
    <property type="protein sequence ID" value="CAF0756037.1"/>
    <property type="molecule type" value="Genomic_DNA"/>
</dbReference>
<protein>
    <submittedName>
        <fullName evidence="11">Uncharacterized protein</fullName>
    </submittedName>
</protein>
<evidence type="ECO:0000256" key="2">
    <source>
        <dbReference type="ARBA" id="ARBA00004443"/>
    </source>
</evidence>
<evidence type="ECO:0000313" key="14">
    <source>
        <dbReference type="EMBL" id="CAF3592028.1"/>
    </source>
</evidence>
<dbReference type="Proteomes" id="UP000663829">
    <property type="component" value="Unassembled WGS sequence"/>
</dbReference>
<evidence type="ECO:0000313" key="12">
    <source>
        <dbReference type="EMBL" id="CAF0808277.1"/>
    </source>
</evidence>
<comment type="subcellular location">
    <subcellularLocation>
        <location evidence="2">Mitochondrion inner membrane</location>
        <topology evidence="2">Peripheral membrane protein</topology>
        <orientation evidence="2">Matrix side</orientation>
    </subcellularLocation>
</comment>
<dbReference type="GO" id="GO:0005743">
    <property type="term" value="C:mitochondrial inner membrane"/>
    <property type="evidence" value="ECO:0007669"/>
    <property type="project" value="UniProtKB-SubCell"/>
</dbReference>
<accession>A0A813PNK6</accession>
<dbReference type="PANTHER" id="PTHR12653">
    <property type="entry name" value="NADH-UBIQUINONE OXIDOREDUCTASE 13 KD-B SUBUNIT"/>
    <property type="match status" value="1"/>
</dbReference>
<evidence type="ECO:0000256" key="7">
    <source>
        <dbReference type="ARBA" id="ARBA00022792"/>
    </source>
</evidence>
<dbReference type="Proteomes" id="UP000681722">
    <property type="component" value="Unassembled WGS sequence"/>
</dbReference>
<keyword evidence="15" id="KW-1185">Reference proteome</keyword>
<dbReference type="EMBL" id="CAJOBA010001369">
    <property type="protein sequence ID" value="CAF3592028.1"/>
    <property type="molecule type" value="Genomic_DNA"/>
</dbReference>
<evidence type="ECO:0000313" key="11">
    <source>
        <dbReference type="EMBL" id="CAF0756037.1"/>
    </source>
</evidence>
<dbReference type="Proteomes" id="UP000677228">
    <property type="component" value="Unassembled WGS sequence"/>
</dbReference>
<proteinExistence type="inferred from homology"/>
<comment type="subunit">
    <text evidence="4">Complex I is composed of 45 different subunits.</text>
</comment>
<comment type="similarity">
    <text evidence="3">Belongs to the complex I NDUFA5 subunit family.</text>
</comment>
<evidence type="ECO:0000313" key="15">
    <source>
        <dbReference type="Proteomes" id="UP000663829"/>
    </source>
</evidence>
<dbReference type="Pfam" id="PF04716">
    <property type="entry name" value="ETC_C1_NDUFA5"/>
    <property type="match status" value="1"/>
</dbReference>
<keyword evidence="6" id="KW-0679">Respiratory chain</keyword>
<dbReference type="InterPro" id="IPR006806">
    <property type="entry name" value="NDUFA5"/>
</dbReference>
<dbReference type="EMBL" id="CAJNOK010001369">
    <property type="protein sequence ID" value="CAF0808277.1"/>
    <property type="molecule type" value="Genomic_DNA"/>
</dbReference>
<evidence type="ECO:0000256" key="9">
    <source>
        <dbReference type="ARBA" id="ARBA00023128"/>
    </source>
</evidence>
<evidence type="ECO:0000256" key="6">
    <source>
        <dbReference type="ARBA" id="ARBA00022660"/>
    </source>
</evidence>
<dbReference type="PANTHER" id="PTHR12653:SF0">
    <property type="entry name" value="NADH DEHYDROGENASE [UBIQUINONE] 1 ALPHA SUBCOMPLEX SUBUNIT 5"/>
    <property type="match status" value="1"/>
</dbReference>
<evidence type="ECO:0000256" key="8">
    <source>
        <dbReference type="ARBA" id="ARBA00022982"/>
    </source>
</evidence>
<keyword evidence="9" id="KW-0496">Mitochondrion</keyword>
<sequence length="117" mass="13441">MAAKVLKATTNLTGLAVSKDPHYSLKLLYGKILRDLKKIPDNSAYRKYTEELTQSRLQHVLSEPDIAKLERKINCGQIEEVIIQAENELTCARRMTEHKVWEPLTAQAPANQWKWPI</sequence>
<evidence type="ECO:0000256" key="10">
    <source>
        <dbReference type="ARBA" id="ARBA00023136"/>
    </source>
</evidence>
<keyword evidence="5" id="KW-0813">Transport</keyword>
<comment type="caution">
    <text evidence="11">The sequence shown here is derived from an EMBL/GenBank/DDBJ whole genome shotgun (WGS) entry which is preliminary data.</text>
</comment>
<gene>
    <name evidence="11" type="ORF">GPM918_LOCUS1115</name>
    <name evidence="12" type="ORF">OVA965_LOCUS5013</name>
    <name evidence="13" type="ORF">SRO942_LOCUS1115</name>
    <name evidence="14" type="ORF">TMI583_LOCUS5011</name>
</gene>
<evidence type="ECO:0000256" key="3">
    <source>
        <dbReference type="ARBA" id="ARBA00010261"/>
    </source>
</evidence>
<reference evidence="11" key="1">
    <citation type="submission" date="2021-02" db="EMBL/GenBank/DDBJ databases">
        <authorList>
            <person name="Nowell W R."/>
        </authorList>
    </citation>
    <scope>NUCLEOTIDE SEQUENCE</scope>
</reference>
<dbReference type="Proteomes" id="UP000682733">
    <property type="component" value="Unassembled WGS sequence"/>
</dbReference>
<dbReference type="EMBL" id="CAJOBC010000098">
    <property type="protein sequence ID" value="CAF3536351.1"/>
    <property type="molecule type" value="Genomic_DNA"/>
</dbReference>
<dbReference type="GO" id="GO:0022904">
    <property type="term" value="P:respiratory electron transport chain"/>
    <property type="evidence" value="ECO:0007669"/>
    <property type="project" value="InterPro"/>
</dbReference>
<keyword evidence="8" id="KW-0249">Electron transport</keyword>
<comment type="function">
    <text evidence="1">Accessory subunit of the mitochondrial membrane respiratory chain NADH dehydrogenase (Complex I), that is believed not to be involved in catalysis. Complex I functions in the transfer of electrons from NADH to the respiratory chain. The immediate electron acceptor for the enzyme is believed to be ubiquinone.</text>
</comment>
<dbReference type="AlphaFoldDB" id="A0A813PNK6"/>
<evidence type="ECO:0000256" key="4">
    <source>
        <dbReference type="ARBA" id="ARBA00011533"/>
    </source>
</evidence>
<evidence type="ECO:0000256" key="5">
    <source>
        <dbReference type="ARBA" id="ARBA00022448"/>
    </source>
</evidence>
<organism evidence="11 15">
    <name type="scientific">Didymodactylos carnosus</name>
    <dbReference type="NCBI Taxonomy" id="1234261"/>
    <lineage>
        <taxon>Eukaryota</taxon>
        <taxon>Metazoa</taxon>
        <taxon>Spiralia</taxon>
        <taxon>Gnathifera</taxon>
        <taxon>Rotifera</taxon>
        <taxon>Eurotatoria</taxon>
        <taxon>Bdelloidea</taxon>
        <taxon>Philodinida</taxon>
        <taxon>Philodinidae</taxon>
        <taxon>Didymodactylos</taxon>
    </lineage>
</organism>